<feature type="repeat" description="WD" evidence="4">
    <location>
        <begin position="512"/>
        <end position="544"/>
    </location>
</feature>
<dbReference type="Proteomes" id="UP001217089">
    <property type="component" value="Unassembled WGS sequence"/>
</dbReference>
<evidence type="ECO:0000259" key="7">
    <source>
        <dbReference type="Pfam" id="PF04003"/>
    </source>
</evidence>
<gene>
    <name evidence="8" type="ORF">KUTeg_007626</name>
</gene>
<feature type="repeat" description="WD" evidence="4">
    <location>
        <begin position="147"/>
        <end position="188"/>
    </location>
</feature>
<dbReference type="SUPFAM" id="SSF50978">
    <property type="entry name" value="WD40 repeat-like"/>
    <property type="match status" value="2"/>
</dbReference>
<comment type="caution">
    <text evidence="8">The sequence shown here is derived from an EMBL/GenBank/DDBJ whole genome shotgun (WGS) entry which is preliminary data.</text>
</comment>
<dbReference type="InterPro" id="IPR001680">
    <property type="entry name" value="WD40_rpt"/>
</dbReference>
<dbReference type="InterPro" id="IPR051570">
    <property type="entry name" value="TBC1_cilium_biogenesis"/>
</dbReference>
<organism evidence="8 9">
    <name type="scientific">Tegillarca granosa</name>
    <name type="common">Malaysian cockle</name>
    <name type="synonym">Anadara granosa</name>
    <dbReference type="NCBI Taxonomy" id="220873"/>
    <lineage>
        <taxon>Eukaryota</taxon>
        <taxon>Metazoa</taxon>
        <taxon>Spiralia</taxon>
        <taxon>Lophotrochozoa</taxon>
        <taxon>Mollusca</taxon>
        <taxon>Bivalvia</taxon>
        <taxon>Autobranchia</taxon>
        <taxon>Pteriomorphia</taxon>
        <taxon>Arcoida</taxon>
        <taxon>Arcoidea</taxon>
        <taxon>Arcidae</taxon>
        <taxon>Tegillarca</taxon>
    </lineage>
</organism>
<dbReference type="InterPro" id="IPR019775">
    <property type="entry name" value="WD40_repeat_CS"/>
</dbReference>
<evidence type="ECO:0000313" key="8">
    <source>
        <dbReference type="EMBL" id="KAJ8315476.1"/>
    </source>
</evidence>
<dbReference type="PANTHER" id="PTHR19853">
    <property type="entry name" value="WD REPEAT CONTAINING PROTEIN 3 WDR3"/>
    <property type="match status" value="1"/>
</dbReference>
<feature type="region of interest" description="Disordered" evidence="6">
    <location>
        <begin position="560"/>
        <end position="581"/>
    </location>
</feature>
<keyword evidence="5" id="KW-0175">Coiled coil</keyword>
<dbReference type="PROSITE" id="PS50082">
    <property type="entry name" value="WD_REPEATS_2"/>
    <property type="match status" value="7"/>
</dbReference>
<dbReference type="PROSITE" id="PS00678">
    <property type="entry name" value="WD_REPEATS_1"/>
    <property type="match status" value="3"/>
</dbReference>
<evidence type="ECO:0000256" key="5">
    <source>
        <dbReference type="SAM" id="Coils"/>
    </source>
</evidence>
<dbReference type="Pfam" id="PF25173">
    <property type="entry name" value="Beta-prop_WDR3_1st"/>
    <property type="match status" value="1"/>
</dbReference>
<feature type="domain" description="Small-subunit processome Utp12" evidence="7">
    <location>
        <begin position="647"/>
        <end position="749"/>
    </location>
</feature>
<dbReference type="InterPro" id="IPR015943">
    <property type="entry name" value="WD40/YVTN_repeat-like_dom_sf"/>
</dbReference>
<feature type="repeat" description="WD" evidence="4">
    <location>
        <begin position="331"/>
        <end position="365"/>
    </location>
</feature>
<dbReference type="Pfam" id="PF04003">
    <property type="entry name" value="Utp12"/>
    <property type="match status" value="1"/>
</dbReference>
<proteinExistence type="inferred from homology"/>
<dbReference type="PRINTS" id="PR00320">
    <property type="entry name" value="GPROTEINBRPT"/>
</dbReference>
<feature type="repeat" description="WD" evidence="4">
    <location>
        <begin position="470"/>
        <end position="511"/>
    </location>
</feature>
<keyword evidence="9" id="KW-1185">Reference proteome</keyword>
<dbReference type="SMART" id="SM00320">
    <property type="entry name" value="WD40"/>
    <property type="match status" value="9"/>
</dbReference>
<feature type="repeat" description="WD" evidence="4">
    <location>
        <begin position="63"/>
        <end position="104"/>
    </location>
</feature>
<keyword evidence="1 4" id="KW-0853">WD repeat</keyword>
<keyword evidence="2" id="KW-0677">Repeat</keyword>
<dbReference type="PANTHER" id="PTHR19853:SF0">
    <property type="entry name" value="WD REPEAT-CONTAINING PROTEIN 3"/>
    <property type="match status" value="1"/>
</dbReference>
<feature type="repeat" description="WD" evidence="4">
    <location>
        <begin position="105"/>
        <end position="146"/>
    </location>
</feature>
<dbReference type="Pfam" id="PF25172">
    <property type="entry name" value="Beta-prop_WDR3_2nd"/>
    <property type="match status" value="1"/>
</dbReference>
<evidence type="ECO:0000256" key="6">
    <source>
        <dbReference type="SAM" id="MobiDB-lite"/>
    </source>
</evidence>
<accession>A0ABQ9FH49</accession>
<sequence length="833" mass="94849">MKMGLTKQYLRNVPGPVFGLIASQKSNIVFLEIRGQSGKYCAVGACEDVIIWDLRTGEKFLTLKGEKHEVTKVTKSADKNHIAVGYNDGMIRVFDLNTGELTINFSGHKSTITALQYDHQGLRLVSGSKDTDVIVWDIVNESGLYRLKGHKGIVTNVHLLKDKDILITSSKDTFVKFWDLETQHCFKTLVGHRSEGNENSIEVFRLPTEDELKKHLTKRKKKLKRKLKDSGADEEDVQAELKLEDEIQRLKPIKMSSKVVSADIVMEKDNHTKKERKLRYLISTIQCIRNMSCDYSLCSIFAPGDRHVILGTKSGKLQIFDIASGSLLESIEAHSGAVWSLSMLPDKRGIVSGSADHDVKFWNFELITDPSFSSTSKRLTLEHVKTLKMDEDVLCVKYSPDQRLLAVALLDNTVKVFFADTLKFFLSLYGHKLPVLCMDISTDSSLLITGSADRNVKIWGLDFGDCHKSIFAHDDSIMCLQFVPKTHLFFTGSKDRKIKQWDADNFEHIITLEGHHAEVWCLAVSPNGSHIVTGSHDKSLRLWEKTKEPLILEEEREMAREKQDEEAVADSGEPVVPGETNTEVGLAGKKTIETVKGAERIMEAIELYKEETEKLKYYELECKKLKKELPAPALHPMMIAYGVTTPSKYMLMMLKKIRSSELEESLLVLPFSYVIDLLKILEVFLDSGWEIELTCRCLFFLLRVHHGQITSNQVLLPVIDRLKEKTLHRVQELKDRVGFNLAGLQHLQREMEQSADVTFFMDASDRFKTKKKKEKKKAILSIKFCVKHIIYIYSENLAYCHHLFRKLLGVTKENTYINVSEKSIVNIIIYSLV</sequence>
<evidence type="ECO:0000256" key="1">
    <source>
        <dbReference type="ARBA" id="ARBA00022574"/>
    </source>
</evidence>
<evidence type="ECO:0000256" key="2">
    <source>
        <dbReference type="ARBA" id="ARBA00022737"/>
    </source>
</evidence>
<dbReference type="InterPro" id="IPR036322">
    <property type="entry name" value="WD40_repeat_dom_sf"/>
</dbReference>
<feature type="coiled-coil region" evidence="5">
    <location>
        <begin position="213"/>
        <end position="240"/>
    </location>
</feature>
<dbReference type="InterPro" id="IPR020472">
    <property type="entry name" value="WD40_PAC1"/>
</dbReference>
<name>A0ABQ9FH49_TEGGR</name>
<dbReference type="EMBL" id="JARBDR010000337">
    <property type="protein sequence ID" value="KAJ8315476.1"/>
    <property type="molecule type" value="Genomic_DNA"/>
</dbReference>
<feature type="repeat" description="WD" evidence="4">
    <location>
        <begin position="428"/>
        <end position="469"/>
    </location>
</feature>
<protein>
    <recommendedName>
        <fullName evidence="7">Small-subunit processome Utp12 domain-containing protein</fullName>
    </recommendedName>
</protein>
<evidence type="ECO:0000313" key="9">
    <source>
        <dbReference type="Proteomes" id="UP001217089"/>
    </source>
</evidence>
<dbReference type="InterPro" id="IPR007148">
    <property type="entry name" value="SSU_processome_Utp12"/>
</dbReference>
<dbReference type="CDD" id="cd00200">
    <property type="entry name" value="WD40"/>
    <property type="match status" value="2"/>
</dbReference>
<dbReference type="PROSITE" id="PS50294">
    <property type="entry name" value="WD_REPEATS_REGION"/>
    <property type="match status" value="6"/>
</dbReference>
<reference evidence="8 9" key="1">
    <citation type="submission" date="2022-12" db="EMBL/GenBank/DDBJ databases">
        <title>Chromosome-level genome of Tegillarca granosa.</title>
        <authorList>
            <person name="Kim J."/>
        </authorList>
    </citation>
    <scope>NUCLEOTIDE SEQUENCE [LARGE SCALE GENOMIC DNA]</scope>
    <source>
        <strain evidence="8">Teg-2019</strain>
        <tissue evidence="8">Adductor muscle</tissue>
    </source>
</reference>
<dbReference type="Gene3D" id="2.130.10.10">
    <property type="entry name" value="YVTN repeat-like/Quinoprotein amine dehydrogenase"/>
    <property type="match status" value="3"/>
</dbReference>
<evidence type="ECO:0000256" key="3">
    <source>
        <dbReference type="ARBA" id="ARBA00038229"/>
    </source>
</evidence>
<comment type="similarity">
    <text evidence="3">Belongs to the WD repeat WDR3/UTP12 family.</text>
</comment>
<evidence type="ECO:0000256" key="4">
    <source>
        <dbReference type="PROSITE-ProRule" id="PRU00221"/>
    </source>
</evidence>